<reference evidence="2" key="3">
    <citation type="submission" date="1997-09" db="EMBL/GenBank/DDBJ databases">
        <authorList>
            <person name="Parkhill J."/>
            <person name="Barrell B.G."/>
            <person name="Rajandream M.A."/>
        </authorList>
    </citation>
    <scope>NUCLEOTIDE SEQUENCE</scope>
</reference>
<dbReference type="EMBL" id="Z99263">
    <property type="protein sequence ID" value="CAB16446.1"/>
    <property type="molecule type" value="Genomic_DNA"/>
</dbReference>
<name>O33122_MYCLR</name>
<reference evidence="2" key="2">
    <citation type="submission" date="1997-09" db="EMBL/GenBank/DDBJ databases">
        <authorList>
            <person name="Oliver K."/>
            <person name="Harris D."/>
        </authorList>
    </citation>
    <scope>NUCLEOTIDE SEQUENCE</scope>
</reference>
<dbReference type="PIR" id="T45424">
    <property type="entry name" value="T45424"/>
</dbReference>
<protein>
    <submittedName>
        <fullName evidence="2">Uncharacterized protein MLCB637.31</fullName>
    </submittedName>
</protein>
<organism evidence="2">
    <name type="scientific">Mycobacterium leprae</name>
    <dbReference type="NCBI Taxonomy" id="1769"/>
    <lineage>
        <taxon>Bacteria</taxon>
        <taxon>Bacillati</taxon>
        <taxon>Actinomycetota</taxon>
        <taxon>Actinomycetes</taxon>
        <taxon>Mycobacteriales</taxon>
        <taxon>Mycobacteriaceae</taxon>
        <taxon>Mycobacterium</taxon>
    </lineage>
</organism>
<accession>O33122</accession>
<evidence type="ECO:0000256" key="1">
    <source>
        <dbReference type="SAM" id="MobiDB-lite"/>
    </source>
</evidence>
<sequence length="241" mass="25541">MISASAMTTCACRLVPIGPVFQATANAESMAKKSATVTCYVNSIEIRVAWFTVEQQNFQRRRVNASAADSKSVAHRAPGRRTILSMGPDTDMAAVTTQRPLRTGTDTLATPDSCSATLCAQPRRRTSASVRSVNFTVGSTASLVVASLWASNTLAPEPAVIGNCTPTGTVSRRTAGGSDAATQTREMPSRRYSYTLSPVLSRNVDSTVALAANSGSLTWIASSETAVPSWHRPSSLRAARR</sequence>
<proteinExistence type="predicted"/>
<gene>
    <name evidence="2" type="primary">MLCB637.31</name>
</gene>
<feature type="region of interest" description="Disordered" evidence="1">
    <location>
        <begin position="167"/>
        <end position="187"/>
    </location>
</feature>
<reference evidence="2" key="1">
    <citation type="journal article" date="1993" name="Mol. Microbiol.">
        <title>Use of an ordered cosmid library to deduce the genomic organization of Mycobacterium leprae.</title>
        <authorList>
            <person name="Eiglmeier K."/>
            <person name="Honore N."/>
            <person name="Woods S.A."/>
            <person name="Caudron B."/>
            <person name="Cole S.T."/>
        </authorList>
    </citation>
    <scope>NUCLEOTIDE SEQUENCE</scope>
</reference>
<dbReference type="AlphaFoldDB" id="O33122"/>
<evidence type="ECO:0000313" key="2">
    <source>
        <dbReference type="EMBL" id="CAB16446.1"/>
    </source>
</evidence>